<dbReference type="Proteomes" id="UP001157502">
    <property type="component" value="Chromosome 22"/>
</dbReference>
<sequence>MASHGGQTQPTVPFPLVFSCSAIISLMVLLAPLRRRLHICLVFSLRSASTHREARWSGREAWTPLLLSPVNHRDKEGELLWRSYFCSKRLPVNIGSKTRGATTSHAERLQIYQIIFRVPRVLSGCPYTHSPSPTLTAHYFCSGGLQRQTCKAVELPNTGITEPSSRTHQCGTIRSGLEWNGDYKLWTH</sequence>
<gene>
    <name evidence="1" type="ORF">DPEC_G00252200</name>
</gene>
<dbReference type="EMBL" id="CM055749">
    <property type="protein sequence ID" value="KAJ7994699.1"/>
    <property type="molecule type" value="Genomic_DNA"/>
</dbReference>
<protein>
    <submittedName>
        <fullName evidence="1">Uncharacterized protein</fullName>
    </submittedName>
</protein>
<reference evidence="1" key="1">
    <citation type="submission" date="2021-05" db="EMBL/GenBank/DDBJ databases">
        <authorList>
            <person name="Pan Q."/>
            <person name="Jouanno E."/>
            <person name="Zahm M."/>
            <person name="Klopp C."/>
            <person name="Cabau C."/>
            <person name="Louis A."/>
            <person name="Berthelot C."/>
            <person name="Parey E."/>
            <person name="Roest Crollius H."/>
            <person name="Montfort J."/>
            <person name="Robinson-Rechavi M."/>
            <person name="Bouchez O."/>
            <person name="Lampietro C."/>
            <person name="Lopez Roques C."/>
            <person name="Donnadieu C."/>
            <person name="Postlethwait J."/>
            <person name="Bobe J."/>
            <person name="Dillon D."/>
            <person name="Chandos A."/>
            <person name="von Hippel F."/>
            <person name="Guiguen Y."/>
        </authorList>
    </citation>
    <scope>NUCLEOTIDE SEQUENCE</scope>
    <source>
        <strain evidence="1">YG-Jan2019</strain>
    </source>
</reference>
<evidence type="ECO:0000313" key="1">
    <source>
        <dbReference type="EMBL" id="KAJ7994699.1"/>
    </source>
</evidence>
<evidence type="ECO:0000313" key="2">
    <source>
        <dbReference type="Proteomes" id="UP001157502"/>
    </source>
</evidence>
<comment type="caution">
    <text evidence="1">The sequence shown here is derived from an EMBL/GenBank/DDBJ whole genome shotgun (WGS) entry which is preliminary data.</text>
</comment>
<organism evidence="1 2">
    <name type="scientific">Dallia pectoralis</name>
    <name type="common">Alaska blackfish</name>
    <dbReference type="NCBI Taxonomy" id="75939"/>
    <lineage>
        <taxon>Eukaryota</taxon>
        <taxon>Metazoa</taxon>
        <taxon>Chordata</taxon>
        <taxon>Craniata</taxon>
        <taxon>Vertebrata</taxon>
        <taxon>Euteleostomi</taxon>
        <taxon>Actinopterygii</taxon>
        <taxon>Neopterygii</taxon>
        <taxon>Teleostei</taxon>
        <taxon>Protacanthopterygii</taxon>
        <taxon>Esociformes</taxon>
        <taxon>Umbridae</taxon>
        <taxon>Dallia</taxon>
    </lineage>
</organism>
<accession>A0ACC2FTI0</accession>
<name>A0ACC2FTI0_DALPE</name>
<keyword evidence="2" id="KW-1185">Reference proteome</keyword>
<proteinExistence type="predicted"/>